<gene>
    <name evidence="2" type="ORF">DEVEQU_02701</name>
</gene>
<dbReference type="EMBL" id="UZWD01000034">
    <property type="protein sequence ID" value="VDS05559.1"/>
    <property type="molecule type" value="Genomic_DNA"/>
</dbReference>
<feature type="signal peptide" evidence="1">
    <location>
        <begin position="1"/>
        <end position="19"/>
    </location>
</feature>
<protein>
    <recommendedName>
        <fullName evidence="4">DUF3060 domain-containing protein</fullName>
    </recommendedName>
</protein>
<evidence type="ECO:0000313" key="2">
    <source>
        <dbReference type="EMBL" id="VDS05559.1"/>
    </source>
</evidence>
<dbReference type="Proteomes" id="UP000268844">
    <property type="component" value="Unassembled WGS sequence"/>
</dbReference>
<reference evidence="2 3" key="1">
    <citation type="submission" date="2018-12" db="EMBL/GenBank/DDBJ databases">
        <authorList>
            <person name="Criscuolo A."/>
        </authorList>
    </citation>
    <scope>NUCLEOTIDE SEQUENCE [LARGE SCALE GENOMIC DNA]</scope>
    <source>
        <strain evidence="2">ACIP1116281</strain>
    </source>
</reference>
<dbReference type="AlphaFoldDB" id="A0A447IDN5"/>
<feature type="chain" id="PRO_5019068457" description="DUF3060 domain-containing protein" evidence="1">
    <location>
        <begin position="20"/>
        <end position="176"/>
    </location>
</feature>
<keyword evidence="1" id="KW-0732">Signal</keyword>
<evidence type="ECO:0008006" key="4">
    <source>
        <dbReference type="Google" id="ProtNLM"/>
    </source>
</evidence>
<dbReference type="OrthoDB" id="8140170at2"/>
<dbReference type="InterPro" id="IPR021417">
    <property type="entry name" value="DUF3060"/>
</dbReference>
<evidence type="ECO:0000313" key="3">
    <source>
        <dbReference type="Proteomes" id="UP000268844"/>
    </source>
</evidence>
<evidence type="ECO:0000256" key="1">
    <source>
        <dbReference type="SAM" id="SignalP"/>
    </source>
</evidence>
<keyword evidence="3" id="KW-1185">Reference proteome</keyword>
<dbReference type="RefSeq" id="WP_126151099.1">
    <property type="nucleotide sequence ID" value="NZ_JBHTMH010000005.1"/>
</dbReference>
<name>A0A447IDN5_9HYPH</name>
<accession>A0A447IDN5</accession>
<proteinExistence type="predicted"/>
<sequence>MRYLLPLAVLLALPMAAHAQTADAPAEDEVVIEGIGLSQNIPCEGRDIGIYGSGNKIDLTGTCGNVVVHGDSHQVSIEKAKALTLSGADHTVSSANIADLSVQTTGHVVTATLDGNGAPAKVQVNGAEQTLNLTLASETSIDIAGTDQVVNWSLADGVAEPKIEIGGIDNAVNRIP</sequence>
<organism evidence="2 3">
    <name type="scientific">Devosia equisanguinis</name>
    <dbReference type="NCBI Taxonomy" id="2490941"/>
    <lineage>
        <taxon>Bacteria</taxon>
        <taxon>Pseudomonadati</taxon>
        <taxon>Pseudomonadota</taxon>
        <taxon>Alphaproteobacteria</taxon>
        <taxon>Hyphomicrobiales</taxon>
        <taxon>Devosiaceae</taxon>
        <taxon>Devosia</taxon>
    </lineage>
</organism>
<dbReference type="Pfam" id="PF11259">
    <property type="entry name" value="DUF3060"/>
    <property type="match status" value="1"/>
</dbReference>